<sequence length="160" mass="18165">MPRDGVLPLRSSFFPEKVPQLLPNLIIYEMVSENFIRFRLAGTAVRERMGFDPTGKNYLDFVADERKAKASQSFFSVVEQPCGMRVVSNHGMSSGRRMFLEVFMLPLENDMSPNPIVLCQSNEIKPDTDDYIGDNARLENVTVMRRDFMDIGAGISSFQD</sequence>
<comment type="caution">
    <text evidence="1">The sequence shown here is derived from an EMBL/GenBank/DDBJ whole genome shotgun (WGS) entry which is preliminary data.</text>
</comment>
<evidence type="ECO:0008006" key="3">
    <source>
        <dbReference type="Google" id="ProtNLM"/>
    </source>
</evidence>
<keyword evidence="2" id="KW-1185">Reference proteome</keyword>
<reference evidence="1 2" key="1">
    <citation type="submission" date="2015-03" db="EMBL/GenBank/DDBJ databases">
        <title>Genome Sequence of Kiloniella spongiae MEBiC09566, isolated from a marine sponge.</title>
        <authorList>
            <person name="Shao Z."/>
            <person name="Wang L."/>
            <person name="Li X."/>
        </authorList>
    </citation>
    <scope>NUCLEOTIDE SEQUENCE [LARGE SCALE GENOMIC DNA]</scope>
    <source>
        <strain evidence="1 2">MEBiC09566</strain>
    </source>
</reference>
<organism evidence="1 2">
    <name type="scientific">Kiloniella spongiae</name>
    <dbReference type="NCBI Taxonomy" id="1489064"/>
    <lineage>
        <taxon>Bacteria</taxon>
        <taxon>Pseudomonadati</taxon>
        <taxon>Pseudomonadota</taxon>
        <taxon>Alphaproteobacteria</taxon>
        <taxon>Rhodospirillales</taxon>
        <taxon>Kiloniellaceae</taxon>
        <taxon>Kiloniella</taxon>
    </lineage>
</organism>
<gene>
    <name evidence="1" type="ORF">WH96_04720</name>
</gene>
<dbReference type="InterPro" id="IPR009922">
    <property type="entry name" value="DUF1457"/>
</dbReference>
<dbReference type="Pfam" id="PF07310">
    <property type="entry name" value="PAS_5"/>
    <property type="match status" value="1"/>
</dbReference>
<accession>A0A0H2MY53</accession>
<dbReference type="AlphaFoldDB" id="A0A0H2MY53"/>
<dbReference type="Proteomes" id="UP000035444">
    <property type="component" value="Unassembled WGS sequence"/>
</dbReference>
<evidence type="ECO:0000313" key="2">
    <source>
        <dbReference type="Proteomes" id="UP000035444"/>
    </source>
</evidence>
<name>A0A0H2MY53_9PROT</name>
<protein>
    <recommendedName>
        <fullName evidence="3">PAS domain-containing protein</fullName>
    </recommendedName>
</protein>
<evidence type="ECO:0000313" key="1">
    <source>
        <dbReference type="EMBL" id="KLN61645.1"/>
    </source>
</evidence>
<dbReference type="EMBL" id="LAQL01000003">
    <property type="protein sequence ID" value="KLN61645.1"/>
    <property type="molecule type" value="Genomic_DNA"/>
</dbReference>
<proteinExistence type="predicted"/>